<evidence type="ECO:0000313" key="2">
    <source>
        <dbReference type="Proteomes" id="UP001060085"/>
    </source>
</evidence>
<keyword evidence="2" id="KW-1185">Reference proteome</keyword>
<dbReference type="Proteomes" id="UP001060085">
    <property type="component" value="Linkage Group LG08"/>
</dbReference>
<accession>A0ACB9ZTG5</accession>
<reference evidence="2" key="1">
    <citation type="journal article" date="2023" name="Nat. Plants">
        <title>Single-cell RNA sequencing provides a high-resolution roadmap for understanding the multicellular compartmentation of specialized metabolism.</title>
        <authorList>
            <person name="Sun S."/>
            <person name="Shen X."/>
            <person name="Li Y."/>
            <person name="Li Y."/>
            <person name="Wang S."/>
            <person name="Li R."/>
            <person name="Zhang H."/>
            <person name="Shen G."/>
            <person name="Guo B."/>
            <person name="Wei J."/>
            <person name="Xu J."/>
            <person name="St-Pierre B."/>
            <person name="Chen S."/>
            <person name="Sun C."/>
        </authorList>
    </citation>
    <scope>NUCLEOTIDE SEQUENCE [LARGE SCALE GENOMIC DNA]</scope>
</reference>
<proteinExistence type="predicted"/>
<gene>
    <name evidence="1" type="ORF">M9H77_36705</name>
</gene>
<organism evidence="1 2">
    <name type="scientific">Catharanthus roseus</name>
    <name type="common">Madagascar periwinkle</name>
    <name type="synonym">Vinca rosea</name>
    <dbReference type="NCBI Taxonomy" id="4058"/>
    <lineage>
        <taxon>Eukaryota</taxon>
        <taxon>Viridiplantae</taxon>
        <taxon>Streptophyta</taxon>
        <taxon>Embryophyta</taxon>
        <taxon>Tracheophyta</taxon>
        <taxon>Spermatophyta</taxon>
        <taxon>Magnoliopsida</taxon>
        <taxon>eudicotyledons</taxon>
        <taxon>Gunneridae</taxon>
        <taxon>Pentapetalae</taxon>
        <taxon>asterids</taxon>
        <taxon>lamiids</taxon>
        <taxon>Gentianales</taxon>
        <taxon>Apocynaceae</taxon>
        <taxon>Rauvolfioideae</taxon>
        <taxon>Vinceae</taxon>
        <taxon>Catharanthinae</taxon>
        <taxon>Catharanthus</taxon>
    </lineage>
</organism>
<name>A0ACB9ZTG5_CATRO</name>
<comment type="caution">
    <text evidence="1">The sequence shown here is derived from an EMBL/GenBank/DDBJ whole genome shotgun (WGS) entry which is preliminary data.</text>
</comment>
<evidence type="ECO:0000313" key="1">
    <source>
        <dbReference type="EMBL" id="KAI5650700.1"/>
    </source>
</evidence>
<protein>
    <submittedName>
        <fullName evidence="1">Uncharacterized protein</fullName>
    </submittedName>
</protein>
<sequence length="97" mass="10829">MQKQVLGSVCSILQIVVLFIFGMNWFPLRLTEASLATRIRTKGPAAAIHQSKLCKVKINSWSASSFLRLKERAKTLQLEQHMSSWLNKVEESGGGPT</sequence>
<dbReference type="EMBL" id="CM044708">
    <property type="protein sequence ID" value="KAI5650700.1"/>
    <property type="molecule type" value="Genomic_DNA"/>
</dbReference>